<feature type="domain" description="Transposase Tc1-like" evidence="1">
    <location>
        <begin position="54"/>
        <end position="118"/>
    </location>
</feature>
<evidence type="ECO:0000313" key="2">
    <source>
        <dbReference type="EMBL" id="GFY27032.1"/>
    </source>
</evidence>
<sequence length="205" mass="23805">MREADCSRGQAPRQLGRYVCVVRRCWDQRIREKSFTRRPGSGRTCQNSHREDHHIVRNIRIQPTASSATIQTHLASLLGTHVSSRTIRWRLAEGHLGSRRQLRVLSLTPTHRHHHLGWYHARGNLTSAEWNQVILSYESRFNLRSDDKRVRVWRPRNQRLKLAFVLQRHTVPTARVMVLGAIAYNTRSPLRMILGTVCDSPAVSR</sequence>
<gene>
    <name evidence="2" type="primary">X975_14237</name>
    <name evidence="2" type="ORF">TNCV_931731</name>
</gene>
<dbReference type="InterPro" id="IPR002492">
    <property type="entry name" value="Transposase_Tc1-like"/>
</dbReference>
<dbReference type="EMBL" id="BMAU01021378">
    <property type="protein sequence ID" value="GFY27032.1"/>
    <property type="molecule type" value="Genomic_DNA"/>
</dbReference>
<keyword evidence="3" id="KW-1185">Reference proteome</keyword>
<name>A0A8X7BE17_TRICX</name>
<dbReference type="Pfam" id="PF01498">
    <property type="entry name" value="HTH_Tnp_Tc3_2"/>
    <property type="match status" value="1"/>
</dbReference>
<dbReference type="GO" id="GO:0015074">
    <property type="term" value="P:DNA integration"/>
    <property type="evidence" value="ECO:0007669"/>
    <property type="project" value="InterPro"/>
</dbReference>
<dbReference type="GO" id="GO:0006313">
    <property type="term" value="P:DNA transposition"/>
    <property type="evidence" value="ECO:0007669"/>
    <property type="project" value="InterPro"/>
</dbReference>
<evidence type="ECO:0000259" key="1">
    <source>
        <dbReference type="Pfam" id="PF01498"/>
    </source>
</evidence>
<dbReference type="Proteomes" id="UP000887159">
    <property type="component" value="Unassembled WGS sequence"/>
</dbReference>
<proteinExistence type="predicted"/>
<dbReference type="Gene3D" id="3.30.420.10">
    <property type="entry name" value="Ribonuclease H-like superfamily/Ribonuclease H"/>
    <property type="match status" value="1"/>
</dbReference>
<comment type="caution">
    <text evidence="2">The sequence shown here is derived from an EMBL/GenBank/DDBJ whole genome shotgun (WGS) entry which is preliminary data.</text>
</comment>
<organism evidence="2 3">
    <name type="scientific">Trichonephila clavipes</name>
    <name type="common">Golden silk orbweaver</name>
    <name type="synonym">Nephila clavipes</name>
    <dbReference type="NCBI Taxonomy" id="2585209"/>
    <lineage>
        <taxon>Eukaryota</taxon>
        <taxon>Metazoa</taxon>
        <taxon>Ecdysozoa</taxon>
        <taxon>Arthropoda</taxon>
        <taxon>Chelicerata</taxon>
        <taxon>Arachnida</taxon>
        <taxon>Araneae</taxon>
        <taxon>Araneomorphae</taxon>
        <taxon>Entelegynae</taxon>
        <taxon>Araneoidea</taxon>
        <taxon>Nephilidae</taxon>
        <taxon>Trichonephila</taxon>
    </lineage>
</organism>
<evidence type="ECO:0000313" key="3">
    <source>
        <dbReference type="Proteomes" id="UP000887159"/>
    </source>
</evidence>
<reference evidence="2" key="1">
    <citation type="submission" date="2020-08" db="EMBL/GenBank/DDBJ databases">
        <title>Multicomponent nature underlies the extraordinary mechanical properties of spider dragline silk.</title>
        <authorList>
            <person name="Kono N."/>
            <person name="Nakamura H."/>
            <person name="Mori M."/>
            <person name="Yoshida Y."/>
            <person name="Ohtoshi R."/>
            <person name="Malay A.D."/>
            <person name="Moran D.A.P."/>
            <person name="Tomita M."/>
            <person name="Numata K."/>
            <person name="Arakawa K."/>
        </authorList>
    </citation>
    <scope>NUCLEOTIDE SEQUENCE</scope>
</reference>
<dbReference type="GO" id="GO:0003677">
    <property type="term" value="F:DNA binding"/>
    <property type="evidence" value="ECO:0007669"/>
    <property type="project" value="InterPro"/>
</dbReference>
<dbReference type="InterPro" id="IPR036397">
    <property type="entry name" value="RNaseH_sf"/>
</dbReference>
<dbReference type="AlphaFoldDB" id="A0A8X7BE17"/>
<protein>
    <submittedName>
        <fullName evidence="2">Transposable element Tcb2 transposase</fullName>
    </submittedName>
</protein>
<accession>A0A8X7BE17</accession>